<dbReference type="PANTHER" id="PTHR33678:SF1">
    <property type="entry name" value="BLL1576 PROTEIN"/>
    <property type="match status" value="1"/>
</dbReference>
<reference evidence="3" key="1">
    <citation type="submission" date="2020-08" db="EMBL/GenBank/DDBJ databases">
        <title>Novel species isolated from subtropical streams in China.</title>
        <authorList>
            <person name="Lu H."/>
        </authorList>
    </citation>
    <scope>NUCLEOTIDE SEQUENCE</scope>
    <source>
        <strain evidence="3">CY7W</strain>
    </source>
</reference>
<feature type="non-terminal residue" evidence="3">
    <location>
        <position position="1"/>
    </location>
</feature>
<proteinExistence type="predicted"/>
<keyword evidence="4" id="KW-1185">Reference proteome</keyword>
<dbReference type="AlphaFoldDB" id="A0A923I923"/>
<dbReference type="PANTHER" id="PTHR33678">
    <property type="entry name" value="BLL1576 PROTEIN"/>
    <property type="match status" value="1"/>
</dbReference>
<evidence type="ECO:0000259" key="2">
    <source>
        <dbReference type="Pfam" id="PF13817"/>
    </source>
</evidence>
<evidence type="ECO:0000313" key="4">
    <source>
        <dbReference type="Proteomes" id="UP000612361"/>
    </source>
</evidence>
<dbReference type="InterPro" id="IPR052344">
    <property type="entry name" value="Transposase-related"/>
</dbReference>
<dbReference type="InterPro" id="IPR004291">
    <property type="entry name" value="Transposase_IS66_central"/>
</dbReference>
<dbReference type="EMBL" id="JACOGG010000010">
    <property type="protein sequence ID" value="MBC3935788.1"/>
    <property type="molecule type" value="Genomic_DNA"/>
</dbReference>
<gene>
    <name evidence="3" type="ORF">H8K47_10490</name>
</gene>
<comment type="caution">
    <text evidence="3">The sequence shown here is derived from an EMBL/GenBank/DDBJ whole genome shotgun (WGS) entry which is preliminary data.</text>
</comment>
<protein>
    <submittedName>
        <fullName evidence="3">Transposase</fullName>
    </submittedName>
</protein>
<feature type="domain" description="Transposase IS66 C-terminal" evidence="2">
    <location>
        <begin position="78"/>
        <end position="115"/>
    </location>
</feature>
<evidence type="ECO:0000259" key="1">
    <source>
        <dbReference type="Pfam" id="PF03050"/>
    </source>
</evidence>
<dbReference type="RefSeq" id="WP_186881360.1">
    <property type="nucleotide sequence ID" value="NZ_JACOGG010000010.1"/>
</dbReference>
<feature type="domain" description="Transposase IS66 central" evidence="1">
    <location>
        <begin position="2"/>
        <end position="71"/>
    </location>
</feature>
<accession>A0A923I923</accession>
<organism evidence="3 4">
    <name type="scientific">Undibacterium rugosum</name>
    <dbReference type="NCBI Taxonomy" id="2762291"/>
    <lineage>
        <taxon>Bacteria</taxon>
        <taxon>Pseudomonadati</taxon>
        <taxon>Pseudomonadota</taxon>
        <taxon>Betaproteobacteria</taxon>
        <taxon>Burkholderiales</taxon>
        <taxon>Oxalobacteraceae</taxon>
        <taxon>Undibacterium</taxon>
    </lineage>
</organism>
<dbReference type="Proteomes" id="UP000612361">
    <property type="component" value="Unassembled WGS sequence"/>
</dbReference>
<dbReference type="Pfam" id="PF03050">
    <property type="entry name" value="DDE_Tnp_IS66"/>
    <property type="match status" value="1"/>
</dbReference>
<dbReference type="Pfam" id="PF13817">
    <property type="entry name" value="DDE_Tnp_IS66_C"/>
    <property type="match status" value="1"/>
</dbReference>
<evidence type="ECO:0000313" key="3">
    <source>
        <dbReference type="EMBL" id="MBC3935788.1"/>
    </source>
</evidence>
<name>A0A923I923_9BURK</name>
<dbReference type="InterPro" id="IPR039552">
    <property type="entry name" value="IS66_C"/>
</dbReference>
<sequence>EVWLRNRLLTLSTQSETTKAINYMLNQWHALNYYCEDGVAEIDNNIAENALRGCCLGRKNFLFLGSDSGGERAAAMHSLIGTAKMNGIDPEAYLRYVFTHIADYPINRVADLLPWNVADRLA</sequence>